<organism evidence="2 3">
    <name type="scientific">Rhipicephalus microplus</name>
    <name type="common">Cattle tick</name>
    <name type="synonym">Boophilus microplus</name>
    <dbReference type="NCBI Taxonomy" id="6941"/>
    <lineage>
        <taxon>Eukaryota</taxon>
        <taxon>Metazoa</taxon>
        <taxon>Ecdysozoa</taxon>
        <taxon>Arthropoda</taxon>
        <taxon>Chelicerata</taxon>
        <taxon>Arachnida</taxon>
        <taxon>Acari</taxon>
        <taxon>Parasitiformes</taxon>
        <taxon>Ixodida</taxon>
        <taxon>Ixodoidea</taxon>
        <taxon>Ixodidae</taxon>
        <taxon>Rhipicephalinae</taxon>
        <taxon>Rhipicephalus</taxon>
        <taxon>Boophilus</taxon>
    </lineage>
</organism>
<proteinExistence type="predicted"/>
<name>A0A9J6DFH1_RHIMP</name>
<reference evidence="2" key="2">
    <citation type="submission" date="2021-09" db="EMBL/GenBank/DDBJ databases">
        <authorList>
            <person name="Jia N."/>
            <person name="Wang J."/>
            <person name="Shi W."/>
            <person name="Du L."/>
            <person name="Sun Y."/>
            <person name="Zhan W."/>
            <person name="Jiang J."/>
            <person name="Wang Q."/>
            <person name="Zhang B."/>
            <person name="Ji P."/>
            <person name="Sakyi L.B."/>
            <person name="Cui X."/>
            <person name="Yuan T."/>
            <person name="Jiang B."/>
            <person name="Yang W."/>
            <person name="Lam T.T.-Y."/>
            <person name="Chang Q."/>
            <person name="Ding S."/>
            <person name="Wang X."/>
            <person name="Zhu J."/>
            <person name="Ruan X."/>
            <person name="Zhao L."/>
            <person name="Wei J."/>
            <person name="Que T."/>
            <person name="Du C."/>
            <person name="Cheng J."/>
            <person name="Dai P."/>
            <person name="Han X."/>
            <person name="Huang E."/>
            <person name="Gao Y."/>
            <person name="Liu J."/>
            <person name="Shao H."/>
            <person name="Ye R."/>
            <person name="Li L."/>
            <person name="Wei W."/>
            <person name="Wang X."/>
            <person name="Wang C."/>
            <person name="Huo Q."/>
            <person name="Li W."/>
            <person name="Guo W."/>
            <person name="Chen H."/>
            <person name="Chen S."/>
            <person name="Zhou L."/>
            <person name="Zhou L."/>
            <person name="Ni X."/>
            <person name="Tian J."/>
            <person name="Zhou Y."/>
            <person name="Sheng Y."/>
            <person name="Liu T."/>
            <person name="Pan Y."/>
            <person name="Xia L."/>
            <person name="Li J."/>
            <person name="Zhao F."/>
            <person name="Cao W."/>
        </authorList>
    </citation>
    <scope>NUCLEOTIDE SEQUENCE</scope>
    <source>
        <strain evidence="2">Rmic-2018</strain>
        <tissue evidence="2">Larvae</tissue>
    </source>
</reference>
<comment type="caution">
    <text evidence="2">The sequence shown here is derived from an EMBL/GenBank/DDBJ whole genome shotgun (WGS) entry which is preliminary data.</text>
</comment>
<dbReference type="AlphaFoldDB" id="A0A9J6DFH1"/>
<reference evidence="2" key="1">
    <citation type="journal article" date="2020" name="Cell">
        <title>Large-Scale Comparative Analyses of Tick Genomes Elucidate Their Genetic Diversity and Vector Capacities.</title>
        <authorList>
            <consortium name="Tick Genome and Microbiome Consortium (TIGMIC)"/>
            <person name="Jia N."/>
            <person name="Wang J."/>
            <person name="Shi W."/>
            <person name="Du L."/>
            <person name="Sun Y."/>
            <person name="Zhan W."/>
            <person name="Jiang J.F."/>
            <person name="Wang Q."/>
            <person name="Zhang B."/>
            <person name="Ji P."/>
            <person name="Bell-Sakyi L."/>
            <person name="Cui X.M."/>
            <person name="Yuan T.T."/>
            <person name="Jiang B.G."/>
            <person name="Yang W.F."/>
            <person name="Lam T.T."/>
            <person name="Chang Q.C."/>
            <person name="Ding S.J."/>
            <person name="Wang X.J."/>
            <person name="Zhu J.G."/>
            <person name="Ruan X.D."/>
            <person name="Zhao L."/>
            <person name="Wei J.T."/>
            <person name="Ye R.Z."/>
            <person name="Que T.C."/>
            <person name="Du C.H."/>
            <person name="Zhou Y.H."/>
            <person name="Cheng J.X."/>
            <person name="Dai P.F."/>
            <person name="Guo W.B."/>
            <person name="Han X.H."/>
            <person name="Huang E.J."/>
            <person name="Li L.F."/>
            <person name="Wei W."/>
            <person name="Gao Y.C."/>
            <person name="Liu J.Z."/>
            <person name="Shao H.Z."/>
            <person name="Wang X."/>
            <person name="Wang C.C."/>
            <person name="Yang T.C."/>
            <person name="Huo Q.B."/>
            <person name="Li W."/>
            <person name="Chen H.Y."/>
            <person name="Chen S.E."/>
            <person name="Zhou L.G."/>
            <person name="Ni X.B."/>
            <person name="Tian J.H."/>
            <person name="Sheng Y."/>
            <person name="Liu T."/>
            <person name="Pan Y.S."/>
            <person name="Xia L.Y."/>
            <person name="Li J."/>
            <person name="Zhao F."/>
            <person name="Cao W.C."/>
        </authorList>
    </citation>
    <scope>NUCLEOTIDE SEQUENCE</scope>
    <source>
        <strain evidence="2">Rmic-2018</strain>
    </source>
</reference>
<dbReference type="Proteomes" id="UP000821866">
    <property type="component" value="Chromosome 7"/>
</dbReference>
<accession>A0A9J6DFH1</accession>
<protein>
    <submittedName>
        <fullName evidence="2">Uncharacterized protein</fullName>
    </submittedName>
</protein>
<evidence type="ECO:0000313" key="2">
    <source>
        <dbReference type="EMBL" id="KAH8020869.1"/>
    </source>
</evidence>
<dbReference type="EMBL" id="JABSTU010000009">
    <property type="protein sequence ID" value="KAH8020869.1"/>
    <property type="molecule type" value="Genomic_DNA"/>
</dbReference>
<sequence length="264" mass="28641">MLDRRCSSEGIQLPEFVGSPTQLGADVAWPDMVPVQRIRRGLQLLGSTPRRDQLQHLLDGRDLFEREDDGVDVDQEQLLQPPRDMCKTVQTDITLAPAIVPFAALDSALWPLSPSRCDTWPLAPSRCETATSKMLPILTVDCGDLKTDRSAGLEPGSSELFLPERHQKPLATMDGPLVHQSPNKSISGGAGAASAPEARGLPFPCSVTLRVRASGEGPSTSSQQPLSEKSRQERCAPLALTQWRHVVCSADRDCASRFGDGPLE</sequence>
<feature type="region of interest" description="Disordered" evidence="1">
    <location>
        <begin position="213"/>
        <end position="233"/>
    </location>
</feature>
<feature type="compositionally biased region" description="Polar residues" evidence="1">
    <location>
        <begin position="217"/>
        <end position="227"/>
    </location>
</feature>
<evidence type="ECO:0000256" key="1">
    <source>
        <dbReference type="SAM" id="MobiDB-lite"/>
    </source>
</evidence>
<keyword evidence="3" id="KW-1185">Reference proteome</keyword>
<gene>
    <name evidence="2" type="ORF">HPB51_007352</name>
</gene>
<evidence type="ECO:0000313" key="3">
    <source>
        <dbReference type="Proteomes" id="UP000821866"/>
    </source>
</evidence>